<evidence type="ECO:0000313" key="18">
    <source>
        <dbReference type="Proteomes" id="UP000293434"/>
    </source>
</evidence>
<evidence type="ECO:0000313" key="6">
    <source>
        <dbReference type="EMBL" id="MCE3361366.1"/>
    </source>
</evidence>
<reference evidence="13" key="8">
    <citation type="submission" date="2019-04" db="EMBL/GenBank/DDBJ databases">
        <title>Whole-genome sequencing of local methicillin-resistant S. aureus strain Lr2.</title>
        <authorList>
            <person name="Ullah N."/>
            <person name="Ali A."/>
        </authorList>
    </citation>
    <scope>NUCLEOTIDE SEQUENCE [LARGE SCALE GENOMIC DNA]</scope>
    <source>
        <strain evidence="13">Lr2</strain>
    </source>
</reference>
<dbReference type="EMBL" id="WPXC01000013">
    <property type="protein sequence ID" value="MVM10611.1"/>
    <property type="molecule type" value="Genomic_DNA"/>
</dbReference>
<reference evidence="20 21" key="9">
    <citation type="submission" date="2019-11" db="EMBL/GenBank/DDBJ databases">
        <title>Implementation of targeted gown and glove precautions to prevent Staphylococcus aureus acquisition in community-based nursing homes.</title>
        <authorList>
            <person name="Stine O.C."/>
        </authorList>
    </citation>
    <scope>NUCLEOTIDE SEQUENCE [LARGE SCALE GENOMIC DNA]</scope>
    <source>
        <strain evidence="8 21">S_1081.LBCF.DN</strain>
        <strain evidence="7 20">S_2062.LAUP.DI</strain>
    </source>
</reference>
<dbReference type="EMBL" id="JAIUEN010000018">
    <property type="protein sequence ID" value="MCE3361366.1"/>
    <property type="molecule type" value="Genomic_DNA"/>
</dbReference>
<reference evidence="10 22" key="10">
    <citation type="journal article" date="2020" name="J. Antimicrob. Chemother.">
        <title>Detection of heterogeneous vancomycin intermediate resistance in MRSA isolates from Latin America.</title>
        <authorList>
            <person name="Castro B.E."/>
            <person name="Berrio M."/>
            <person name="Vargas M.L."/>
            <person name="Carvajal L.P."/>
            <person name="Millan L.V."/>
            <person name="Rios R."/>
            <person name="Hernandez A.K."/>
            <person name="Rincon S."/>
            <person name="Cubides P."/>
            <person name="Forero E."/>
            <person name="Dinh A."/>
            <person name="Seas C."/>
            <person name="Munita J.M."/>
            <person name="Arias C.A."/>
            <person name="Reyes J."/>
            <person name="Diaz L."/>
        </authorList>
    </citation>
    <scope>NUCLEOTIDE SEQUENCE [LARGE SCALE GENOMIC DNA]</scope>
    <source>
        <strain evidence="10 22">UE1097</strain>
    </source>
</reference>
<dbReference type="Proteomes" id="UP000238775">
    <property type="component" value="Unassembled WGS sequence"/>
</dbReference>
<dbReference type="Proteomes" id="UP000052129">
    <property type="component" value="Unassembled WGS sequence"/>
</dbReference>
<evidence type="ECO:0000313" key="22">
    <source>
        <dbReference type="Proteomes" id="UP000547874"/>
    </source>
</evidence>
<evidence type="ECO:0000313" key="5">
    <source>
        <dbReference type="EMBL" id="MBX8594437.1"/>
    </source>
</evidence>
<dbReference type="EMBL" id="WPTS01000025">
    <property type="protein sequence ID" value="MVK34634.1"/>
    <property type="molecule type" value="Genomic_DNA"/>
</dbReference>
<dbReference type="Proteomes" id="UP000293434">
    <property type="component" value="Unassembled WGS sequence"/>
</dbReference>
<accession>A0A1E8WW77</accession>
<dbReference type="RefSeq" id="WP_001791424.1">
    <property type="nucleotide sequence ID" value="NC_021670.1"/>
</dbReference>
<evidence type="ECO:0000313" key="17">
    <source>
        <dbReference type="Proteomes" id="UP000238775"/>
    </source>
</evidence>
<dbReference type="Proteomes" id="UP000547874">
    <property type="component" value="Unassembled WGS sequence"/>
</dbReference>
<reference evidence="6" key="12">
    <citation type="journal article" date="2021" name="Front Med (Lausanne)">
        <title>The Prevalence and Determinants of Fusidic Acid Resistance Among Methicillin-Resistant Staphylococcus aureus Clinical Isolates in China.</title>
        <authorList>
            <person name="Zhao H."/>
            <person name="Wang X."/>
            <person name="Wang B."/>
            <person name="Xu Y."/>
            <person name="Rao L."/>
            <person name="Wan B."/>
            <person name="Guo Y."/>
            <person name="Wu X."/>
            <person name="Yu J."/>
            <person name="Chen L."/>
            <person name="Li M."/>
            <person name="Yu F."/>
        </authorList>
    </citation>
    <scope>NUCLEOTIDE SEQUENCE</scope>
    <source>
        <strain evidence="6">NC-4</strain>
    </source>
</reference>
<reference evidence="4" key="2">
    <citation type="submission" date="2015-06" db="EMBL/GenBank/DDBJ databases">
        <authorList>
            <person name="Diene S.M."/>
            <person name="Von Dach E."/>
            <person name="Fankhauser C."/>
            <person name="Schrenzel J."/>
            <person name="Harbarth S."/>
            <person name="Francois P."/>
        </authorList>
    </citation>
    <scope>NUCLEOTIDE SEQUENCE</scope>
    <source>
        <strain evidence="4">MRSA_S26</strain>
    </source>
</reference>
<dbReference type="EMBL" id="PGWZ01000407">
    <property type="protein sequence ID" value="PPJ73278.1"/>
    <property type="molecule type" value="Genomic_DNA"/>
</dbReference>
<reference evidence="6" key="14">
    <citation type="submission" date="2023-08" db="EMBL/GenBank/DDBJ databases">
        <authorList>
            <person name="Zhao H."/>
            <person name="Wang X."/>
        </authorList>
    </citation>
    <scope>NUCLEOTIDE SEQUENCE</scope>
    <source>
        <strain evidence="6">NC-4</strain>
    </source>
</reference>
<accession>A0A2C9TLC8</accession>
<evidence type="ECO:0000313" key="20">
    <source>
        <dbReference type="Proteomes" id="UP000471199"/>
    </source>
</evidence>
<gene>
    <name evidence="4" type="ORF">ACR79_02740</name>
    <name evidence="11" type="ORF">AS572_00230</name>
    <name evidence="1" type="ORF">CNH36_07140</name>
    <name evidence="12" type="ORF">CV021_11020</name>
    <name evidence="13" type="ORF">E1948_06610</name>
    <name evidence="5" type="ORF">E1948_07440</name>
    <name evidence="14" type="ORF">EIG94_02585</name>
    <name evidence="3" type="ORF">EP54_12375</name>
    <name evidence="2" type="ORF">EQ90_07515</name>
    <name evidence="7" type="ORF">GO814_05725</name>
    <name evidence="8" type="ORF">GO942_07885</name>
    <name evidence="10" type="ORF">GQX37_06100</name>
    <name evidence="9" type="ORF">GZ130_12650</name>
    <name evidence="6" type="ORF">LB359_03215</name>
</gene>
<evidence type="ECO:0000313" key="10">
    <source>
        <dbReference type="EMBL" id="NUY12117.1"/>
    </source>
</evidence>
<dbReference type="EMBL" id="CP023391">
    <property type="protein sequence ID" value="ATC71437.1"/>
    <property type="molecule type" value="Genomic_DNA"/>
</dbReference>
<reference evidence="12 17" key="6">
    <citation type="submission" date="2017-11" db="EMBL/GenBank/DDBJ databases">
        <authorList>
            <person name="Founou R.C."/>
            <person name="Founou L."/>
            <person name="Allam M."/>
            <person name="Ismail A."/>
            <person name="Essack S.Y."/>
        </authorList>
    </citation>
    <scope>NUCLEOTIDE SEQUENCE [LARGE SCALE GENOMIC DNA]</scope>
    <source>
        <strain evidence="12 17">G703N2B1</strain>
    </source>
</reference>
<dbReference type="Proteomes" id="UP000197894">
    <property type="component" value="Unassembled WGS sequence"/>
</dbReference>
<dbReference type="EMBL" id="LALQ01000062">
    <property type="protein sequence ID" value="KMR56117.1"/>
    <property type="molecule type" value="Genomic_DNA"/>
</dbReference>
<evidence type="ECO:0000313" key="2">
    <source>
        <dbReference type="EMBL" id="KMR36521.1"/>
    </source>
</evidence>
<dbReference type="EMBL" id="RQTC01000027">
    <property type="protein sequence ID" value="RZH95378.1"/>
    <property type="molecule type" value="Genomic_DNA"/>
</dbReference>
<evidence type="ECO:0000313" key="7">
    <source>
        <dbReference type="EMBL" id="MVK34634.1"/>
    </source>
</evidence>
<evidence type="ECO:0000313" key="14">
    <source>
        <dbReference type="EMBL" id="RZH95378.1"/>
    </source>
</evidence>
<evidence type="ECO:0000313" key="11">
    <source>
        <dbReference type="EMBL" id="OWT18824.1"/>
    </source>
</evidence>
<reference evidence="1 16" key="5">
    <citation type="submission" date="2017-09" db="EMBL/GenBank/DDBJ databases">
        <title>A single nucleotide polymorphism in the Staphylococcus aureus virulence regulator SaeR abolishes pathogenesis.</title>
        <authorList>
            <person name="Copin R.J."/>
            <person name="Sause W."/>
            <person name="Shopsin B."/>
            <person name="Torres V.J."/>
        </authorList>
    </citation>
    <scope>NUCLEOTIDE SEQUENCE [LARGE SCALE GENOMIC DNA]</scope>
    <source>
        <strain evidence="16">Newman</strain>
        <strain evidence="1">Newman_D2C</strain>
    </source>
</reference>
<dbReference type="EMBL" id="LALJ01000013">
    <property type="protein sequence ID" value="KMR36521.1"/>
    <property type="molecule type" value="Genomic_DNA"/>
</dbReference>
<dbReference type="Proteomes" id="UP000471199">
    <property type="component" value="Unassembled WGS sequence"/>
</dbReference>
<dbReference type="Proteomes" id="UP000478867">
    <property type="component" value="Unassembled WGS sequence"/>
</dbReference>
<dbReference type="EMBL" id="JAAFLG010000037">
    <property type="protein sequence ID" value="NDP57424.1"/>
    <property type="molecule type" value="Genomic_DNA"/>
</dbReference>
<dbReference type="EMBL" id="CP038850">
    <property type="protein sequence ID" value="QCT58595.1"/>
    <property type="molecule type" value="Genomic_DNA"/>
</dbReference>
<evidence type="ECO:0000313" key="16">
    <source>
        <dbReference type="Proteomes" id="UP000217245"/>
    </source>
</evidence>
<dbReference type="Proteomes" id="UP001200271">
    <property type="component" value="Unassembled WGS sequence"/>
</dbReference>
<sequence length="34" mass="4104">MLPFFILDILHIVYNIDNNNFSGVKFNDWTNKFI</sequence>
<evidence type="ECO:0000313" key="1">
    <source>
        <dbReference type="EMBL" id="ATC71437.1"/>
    </source>
</evidence>
<dbReference type="EMBL" id="LNJK01000001">
    <property type="protein sequence ID" value="OWT18824.1"/>
    <property type="molecule type" value="Genomic_DNA"/>
</dbReference>
<name>A0A2C9TLC8_STAAU</name>
<dbReference type="Proteomes" id="UP000309390">
    <property type="component" value="Unassembled WGS sequence"/>
</dbReference>
<evidence type="ECO:0000313" key="19">
    <source>
        <dbReference type="Proteomes" id="UP000466646"/>
    </source>
</evidence>
<dbReference type="Proteomes" id="UP000466646">
    <property type="component" value="Unassembled WGS sequence"/>
</dbReference>
<protein>
    <submittedName>
        <fullName evidence="2">Uncharacterized protein</fullName>
    </submittedName>
</protein>
<proteinExistence type="predicted"/>
<evidence type="ECO:0000313" key="13">
    <source>
        <dbReference type="EMBL" id="QCT58595.1"/>
    </source>
</evidence>
<evidence type="ECO:0000313" key="12">
    <source>
        <dbReference type="EMBL" id="PPJ73278.1"/>
    </source>
</evidence>
<evidence type="ECO:0000313" key="8">
    <source>
        <dbReference type="EMBL" id="MVM10611.1"/>
    </source>
</evidence>
<reference evidence="14 18" key="7">
    <citation type="submission" date="2018-11" db="EMBL/GenBank/DDBJ databases">
        <title>Genomic profiling of Staphylococcus species from a Poultry farm system in KwaZulu-Natal, South Africa.</title>
        <authorList>
            <person name="Amoako D.G."/>
            <person name="Somboro A.M."/>
            <person name="Abia A.L.K."/>
            <person name="Bester L.A."/>
            <person name="Essack S.Y."/>
        </authorList>
    </citation>
    <scope>NUCLEOTIDE SEQUENCE [LARGE SCALE GENOMIC DNA]</scope>
    <source>
        <strain evidence="14 18">SA9</strain>
    </source>
</reference>
<dbReference type="EMBL" id="JAANEC010000064">
    <property type="protein sequence ID" value="NUY12117.1"/>
    <property type="molecule type" value="Genomic_DNA"/>
</dbReference>
<dbReference type="Proteomes" id="UP000217245">
    <property type="component" value="Chromosome"/>
</dbReference>
<evidence type="ECO:0000313" key="3">
    <source>
        <dbReference type="EMBL" id="KMR56117.1"/>
    </source>
</evidence>
<reference evidence="11 15" key="4">
    <citation type="journal article" date="2017" name="BMC Genomics">
        <title>Prophages and adaptation of Staphylococcus aureus ST398 to the human clinic.</title>
        <authorList>
            <consortium name="Regional Infection Control Group of the Centre Region"/>
            <person name="Diene S.M."/>
            <person name="Corvaglia A.R."/>
            <person name="Francois P."/>
            <person name="van der Mee-Marquet N."/>
        </authorList>
    </citation>
    <scope>NUCLEOTIDE SEQUENCE [LARGE SCALE GENOMIC DNA]</scope>
    <source>
        <strain evidence="11 15">SA13-246</strain>
    </source>
</reference>
<reference evidence="9 19" key="11">
    <citation type="submission" date="2020-01" db="EMBL/GenBank/DDBJ databases">
        <title>Analysis of Virulence and Antimicrobial Resistance Gene Carriage in Staphylococcus aureus Infections in Equids Using Whole Genome Sequencing.</title>
        <authorList>
            <person name="Little S.V."/>
            <person name="Hillhouse A.E."/>
            <person name="Cohen N.D."/>
            <person name="Lawhon S.D."/>
            <person name="Bryan L.K."/>
        </authorList>
    </citation>
    <scope>NUCLEOTIDE SEQUENCE [LARGE SCALE GENOMIC DNA]</scope>
    <source>
        <strain evidence="9 19">61-017</strain>
    </source>
</reference>
<reference evidence="5" key="13">
    <citation type="submission" date="2021-08" db="EMBL/GenBank/DDBJ databases">
        <title>Whole-genome sequencing of local methicillin-resistant S. aureus strain Lr2.</title>
        <authorList>
            <person name="Ali A."/>
            <person name="Ullah N."/>
        </authorList>
    </citation>
    <scope>NUCLEOTIDE SEQUENCE</scope>
    <source>
        <strain evidence="5">Lr2</strain>
    </source>
</reference>
<dbReference type="AlphaFoldDB" id="A0A2C9TLC8"/>
<dbReference type="EMBL" id="JAIGOF010000008">
    <property type="protein sequence ID" value="MBX8594437.1"/>
    <property type="molecule type" value="Genomic_DNA"/>
</dbReference>
<reference evidence="4" key="3">
    <citation type="journal article" date="2016" name="J. Infect. Dis.">
        <title>Comparative Genomics of Community-Associated Methicillin-Resistant Staphylococcus aureus Shows the Emergence of Clone ST8-USA300 in Geneva, Switzerland.</title>
        <authorList>
            <person name="Von Dach E."/>
            <person name="Diene S.M."/>
            <person name="Fankhauser C."/>
            <person name="Schrenzel J."/>
            <person name="Harbarth S."/>
            <person name="Francois P."/>
        </authorList>
    </citation>
    <scope>NUCLEOTIDE SEQUENCE</scope>
    <source>
        <strain evidence="4">MRSA_S26</strain>
    </source>
</reference>
<evidence type="ECO:0000313" key="21">
    <source>
        <dbReference type="Proteomes" id="UP000478867"/>
    </source>
</evidence>
<evidence type="ECO:0000313" key="15">
    <source>
        <dbReference type="Proteomes" id="UP000197894"/>
    </source>
</evidence>
<reference evidence="2" key="1">
    <citation type="journal article" date="2015" name="J. Infect. Dis.">
        <title>Parallel Epidemics of Community-Associated Methicillin-Resistant Staphylococcus aureus USA300 Infection in North and South America.</title>
        <authorList>
            <person name="Planet P.J."/>
            <person name="Diaz L."/>
            <person name="Kolokotronis S.O."/>
            <person name="Narechania A."/>
            <person name="Reyes J."/>
            <person name="Xing G."/>
            <person name="Rincon S."/>
            <person name="Smith H."/>
            <person name="Panesso D."/>
            <person name="Ryan C."/>
            <person name="Smith D.P."/>
            <person name="Guzman M."/>
            <person name="Zurita J."/>
            <person name="Sebra R."/>
            <person name="Deikus G."/>
            <person name="Nolan R.L."/>
            <person name="Tenover F.C."/>
            <person name="Weinstock G.M."/>
            <person name="Robinson D.A."/>
            <person name="Arias C.A."/>
        </authorList>
    </citation>
    <scope>NUCLEOTIDE SEQUENCE</scope>
    <source>
        <strain evidence="2">CA15</strain>
        <strain evidence="3">M121</strain>
    </source>
</reference>
<dbReference type="EMBL" id="LFVP01000002">
    <property type="protein sequence ID" value="KSA80642.1"/>
    <property type="molecule type" value="Genomic_DNA"/>
</dbReference>
<evidence type="ECO:0000313" key="9">
    <source>
        <dbReference type="EMBL" id="NDP57424.1"/>
    </source>
</evidence>
<evidence type="ECO:0000313" key="4">
    <source>
        <dbReference type="EMBL" id="KSA80642.1"/>
    </source>
</evidence>
<organism evidence="2">
    <name type="scientific">Staphylococcus aureus</name>
    <dbReference type="NCBI Taxonomy" id="1280"/>
    <lineage>
        <taxon>Bacteria</taxon>
        <taxon>Bacillati</taxon>
        <taxon>Bacillota</taxon>
        <taxon>Bacilli</taxon>
        <taxon>Bacillales</taxon>
        <taxon>Staphylococcaceae</taxon>
        <taxon>Staphylococcus</taxon>
    </lineage>
</organism>